<evidence type="ECO:0000313" key="2">
    <source>
        <dbReference type="Proteomes" id="UP000789833"/>
    </source>
</evidence>
<comment type="caution">
    <text evidence="1">The sequence shown here is derived from an EMBL/GenBank/DDBJ whole genome shotgun (WGS) entry which is preliminary data.</text>
</comment>
<reference evidence="1 2" key="1">
    <citation type="submission" date="2021-10" db="EMBL/GenBank/DDBJ databases">
        <authorList>
            <person name="Criscuolo A."/>
        </authorList>
    </citation>
    <scope>NUCLEOTIDE SEQUENCE [LARGE SCALE GENOMIC DNA]</scope>
    <source>
        <strain evidence="2">CIP 111883</strain>
    </source>
</reference>
<sequence length="37" mass="4524">MLTLFFGSKKIKNQNKEASIDEKRREIYLKSDIPYRY</sequence>
<keyword evidence="2" id="KW-1185">Reference proteome</keyword>
<accession>A0ABM8YKY1</accession>
<organism evidence="1 2">
    <name type="scientific">Sutcliffiella rhizosphaerae</name>
    <dbReference type="NCBI Taxonomy" id="2880967"/>
    <lineage>
        <taxon>Bacteria</taxon>
        <taxon>Bacillati</taxon>
        <taxon>Bacillota</taxon>
        <taxon>Bacilli</taxon>
        <taxon>Bacillales</taxon>
        <taxon>Bacillaceae</taxon>
        <taxon>Sutcliffiella</taxon>
    </lineage>
</organism>
<dbReference type="Proteomes" id="UP000789833">
    <property type="component" value="Unassembled WGS sequence"/>
</dbReference>
<protein>
    <submittedName>
        <fullName evidence="1">Uncharacterized protein</fullName>
    </submittedName>
</protein>
<evidence type="ECO:0000313" key="1">
    <source>
        <dbReference type="EMBL" id="CAG9620611.1"/>
    </source>
</evidence>
<name>A0ABM8YKY1_9BACI</name>
<dbReference type="EMBL" id="CAKJTJ010000005">
    <property type="protein sequence ID" value="CAG9620611.1"/>
    <property type="molecule type" value="Genomic_DNA"/>
</dbReference>
<proteinExistence type="predicted"/>
<gene>
    <name evidence="1" type="ORF">BACCIP111883_01380</name>
</gene>